<reference evidence="1" key="1">
    <citation type="journal article" date="2013" name="Appl. Environ. Microbiol.">
        <title>RubisCO Gene Clusters Found in a Metagenome Microarray from Acid Mine Drainage.</title>
        <authorList>
            <person name="Guo X."/>
            <person name="Yin H."/>
            <person name="Cong J."/>
            <person name="Dai Z."/>
            <person name="Liang Y."/>
            <person name="Liu X."/>
        </authorList>
    </citation>
    <scope>NUCLEOTIDE SEQUENCE</scope>
</reference>
<evidence type="ECO:0000313" key="1">
    <source>
        <dbReference type="EMBL" id="AGF34147.1"/>
    </source>
</evidence>
<accession>M1LGZ9</accession>
<dbReference type="AlphaFoldDB" id="M1LGZ9"/>
<proteinExistence type="predicted"/>
<dbReference type="EMBL" id="JX308286">
    <property type="protein sequence ID" value="AGF34147.1"/>
    <property type="molecule type" value="Genomic_DNA"/>
</dbReference>
<protein>
    <submittedName>
        <fullName evidence="1">Uncharacterized protein</fullName>
    </submittedName>
</protein>
<name>M1LGZ9_9BACT</name>
<organism evidence="1">
    <name type="scientific">uncultured bacterium DX-8J-22</name>
    <dbReference type="NCBI Taxonomy" id="1292055"/>
    <lineage>
        <taxon>Bacteria</taxon>
        <taxon>environmental samples</taxon>
    </lineage>
</organism>
<sequence>MSFFEVERQCFPTVEGIADGFSDATLRRHLHLGFREPGMEGFQQGTGTLLPGGDFLIW</sequence>